<protein>
    <submittedName>
        <fullName evidence="1">Uncharacterized protein</fullName>
    </submittedName>
</protein>
<dbReference type="Proteomes" id="UP000689195">
    <property type="component" value="Unassembled WGS sequence"/>
</dbReference>
<accession>A0A8S1VV21</accession>
<dbReference type="AlphaFoldDB" id="A0A8S1VV21"/>
<comment type="caution">
    <text evidence="1">The sequence shown here is derived from an EMBL/GenBank/DDBJ whole genome shotgun (WGS) entry which is preliminary data.</text>
</comment>
<keyword evidence="2" id="KW-1185">Reference proteome</keyword>
<proteinExistence type="predicted"/>
<name>A0A8S1VV21_9CILI</name>
<dbReference type="OrthoDB" id="10263264at2759"/>
<evidence type="ECO:0000313" key="1">
    <source>
        <dbReference type="EMBL" id="CAD8178176.1"/>
    </source>
</evidence>
<dbReference type="EMBL" id="CAJJDO010000069">
    <property type="protein sequence ID" value="CAD8178176.1"/>
    <property type="molecule type" value="Genomic_DNA"/>
</dbReference>
<reference evidence="1" key="1">
    <citation type="submission" date="2021-01" db="EMBL/GenBank/DDBJ databases">
        <authorList>
            <consortium name="Genoscope - CEA"/>
            <person name="William W."/>
        </authorList>
    </citation>
    <scope>NUCLEOTIDE SEQUENCE</scope>
</reference>
<gene>
    <name evidence="1" type="ORF">PPENT_87.1.T0690026</name>
</gene>
<evidence type="ECO:0000313" key="2">
    <source>
        <dbReference type="Proteomes" id="UP000689195"/>
    </source>
</evidence>
<organism evidence="1 2">
    <name type="scientific">Paramecium pentaurelia</name>
    <dbReference type="NCBI Taxonomy" id="43138"/>
    <lineage>
        <taxon>Eukaryota</taxon>
        <taxon>Sar</taxon>
        <taxon>Alveolata</taxon>
        <taxon>Ciliophora</taxon>
        <taxon>Intramacronucleata</taxon>
        <taxon>Oligohymenophorea</taxon>
        <taxon>Peniculida</taxon>
        <taxon>Parameciidae</taxon>
        <taxon>Paramecium</taxon>
    </lineage>
</organism>
<sequence length="498" mass="59483">MLLHYAIHIVEKNQSINDSSTMTNLDFRLIKPNTGEKYYYPVFGKNCNHFVEKFIDLQDVVNGFNSQNNSYKCPHCAKVYEEVSDFVTHDFYIRIKNDFHPLIDKISVLHGILLSHIKRNKRRFGDPLTSNQIQQKIKFLLTENNEDQFEKAQQFSYLAFFDQKLKSNNQFQFWSICLLDNVNIKIPVRHKNCKHIENYRDLQNKQLQERESNQYLKCIKIGCSSLFPLISDQKLLDCLVVDFELLKTIKRSYPGNQLFVVSKLNNDEITLSDYISKSVSNKDQFISIYCNNNKLDKLFQLSFSEFQRIVLEKMATVINLELHRNVQEKINQYKHSNCQKKLKYQSGQMVELLARCVNCPIPKENESQNSETKISLLNWDIRTFVAFIVHKQNKKKIRKKLLKNYNALYVKLNLEGIWFKFNLTMNQFFMILSYIRKCRLTQKKLEISLFSYKGKEYLLENFKNLWKYTREDFQVIKEIVKFKRYIMNQFIIQILKIY</sequence>